<dbReference type="Proteomes" id="UP000030742">
    <property type="component" value="Unassembled WGS sequence"/>
</dbReference>
<feature type="chain" id="PRO_5004656331" evidence="1">
    <location>
        <begin position="23"/>
        <end position="117"/>
    </location>
</feature>
<evidence type="ECO:0000313" key="3">
    <source>
        <dbReference type="Proteomes" id="UP000030742"/>
    </source>
</evidence>
<proteinExistence type="predicted"/>
<name>U4U6D9_DENPD</name>
<keyword evidence="1" id="KW-0732">Signal</keyword>
<sequence>MASWVNSRSILSCGSITWACLACTPKNEASNLDKSFSFPVRAALNFIQYANACVQTIAALEPGAKVKNEDVLRITDEDYSSYISNTNIKKKLKPLNKAIDDMLARLCVRKSTALSSW</sequence>
<feature type="signal peptide" evidence="1">
    <location>
        <begin position="1"/>
        <end position="22"/>
    </location>
</feature>
<accession>U4U6D9</accession>
<organism evidence="2 3">
    <name type="scientific">Dendroctonus ponderosae</name>
    <name type="common">Mountain pine beetle</name>
    <dbReference type="NCBI Taxonomy" id="77166"/>
    <lineage>
        <taxon>Eukaryota</taxon>
        <taxon>Metazoa</taxon>
        <taxon>Ecdysozoa</taxon>
        <taxon>Arthropoda</taxon>
        <taxon>Hexapoda</taxon>
        <taxon>Insecta</taxon>
        <taxon>Pterygota</taxon>
        <taxon>Neoptera</taxon>
        <taxon>Endopterygota</taxon>
        <taxon>Coleoptera</taxon>
        <taxon>Polyphaga</taxon>
        <taxon>Cucujiformia</taxon>
        <taxon>Curculionidae</taxon>
        <taxon>Scolytinae</taxon>
        <taxon>Dendroctonus</taxon>
    </lineage>
</organism>
<gene>
    <name evidence="2" type="ORF">D910_06811</name>
</gene>
<dbReference type="AlphaFoldDB" id="U4U6D9"/>
<reference evidence="2 3" key="1">
    <citation type="journal article" date="2013" name="Genome Biol.">
        <title>Draft genome of the mountain pine beetle, Dendroctonus ponderosae Hopkins, a major forest pest.</title>
        <authorList>
            <person name="Keeling C.I."/>
            <person name="Yuen M.M."/>
            <person name="Liao N.Y."/>
            <person name="Docking T.R."/>
            <person name="Chan S.K."/>
            <person name="Taylor G.A."/>
            <person name="Palmquist D.L."/>
            <person name="Jackman S.D."/>
            <person name="Nguyen A."/>
            <person name="Li M."/>
            <person name="Henderson H."/>
            <person name="Janes J.K."/>
            <person name="Zhao Y."/>
            <person name="Pandoh P."/>
            <person name="Moore R."/>
            <person name="Sperling F.A."/>
            <person name="Huber D.P."/>
            <person name="Birol I."/>
            <person name="Jones S.J."/>
            <person name="Bohlmann J."/>
        </authorList>
    </citation>
    <scope>NUCLEOTIDE SEQUENCE</scope>
</reference>
<protein>
    <submittedName>
        <fullName evidence="2">Uncharacterized protein</fullName>
    </submittedName>
</protein>
<evidence type="ECO:0000256" key="1">
    <source>
        <dbReference type="SAM" id="SignalP"/>
    </source>
</evidence>
<dbReference type="EMBL" id="KB632169">
    <property type="protein sequence ID" value="ERL89444.1"/>
    <property type="molecule type" value="Genomic_DNA"/>
</dbReference>
<evidence type="ECO:0000313" key="2">
    <source>
        <dbReference type="EMBL" id="ERL89444.1"/>
    </source>
</evidence>